<organism evidence="2 3">
    <name type="scientific">Rhodovulum sulfidophilum</name>
    <name type="common">Rhodobacter sulfidophilus</name>
    <dbReference type="NCBI Taxonomy" id="35806"/>
    <lineage>
        <taxon>Bacteria</taxon>
        <taxon>Pseudomonadati</taxon>
        <taxon>Pseudomonadota</taxon>
        <taxon>Alphaproteobacteria</taxon>
        <taxon>Rhodobacterales</taxon>
        <taxon>Paracoccaceae</taxon>
        <taxon>Rhodovulum</taxon>
    </lineage>
</organism>
<sequence length="390" mass="43388">MRRFEILDGFRGFFLIFMAVAHFNGLLGSWLGRIHHKNFGWVEDAQGFVFISGLVAGLVYGRRFLAHPRVRDNIGLVFARARLLYTHQAGLILAGLLAALALGAFAPIDLKPYLDAPVTFTLGSLMLVSSSANMGILPMYMVFILITPFALKLLHREMIAPYFALVLLAWLGAQTSLTGKGMYALENFFIAEGIPARFGLFFNMLGWQALFFTGLFVGFRVAQGRFSLAFLDQAQYRVTFFIAVVGMALLGIFDLVVELRLLGDDYTARMVARSPRTVLGVVYPIAFLVDLFIVVWLLRNGAEDRVALIRKVSAGMNWLFTRPAFVLLGRHSLGVFTFHIVVYYALASLLAVYTPSAAGRELLLAAGIGLMFLFALSSDWWRERTRAAEA</sequence>
<feature type="transmembrane region" description="Helical" evidence="1">
    <location>
        <begin position="83"/>
        <end position="105"/>
    </location>
</feature>
<feature type="transmembrane region" description="Helical" evidence="1">
    <location>
        <begin position="125"/>
        <end position="147"/>
    </location>
</feature>
<dbReference type="EMBL" id="QFPW01000008">
    <property type="protein sequence ID" value="PZQ49252.1"/>
    <property type="molecule type" value="Genomic_DNA"/>
</dbReference>
<dbReference type="Proteomes" id="UP000249185">
    <property type="component" value="Unassembled WGS sequence"/>
</dbReference>
<dbReference type="AlphaFoldDB" id="A0A2W5N726"/>
<keyword evidence="1" id="KW-0812">Transmembrane</keyword>
<feature type="transmembrane region" description="Helical" evidence="1">
    <location>
        <begin position="358"/>
        <end position="376"/>
    </location>
</feature>
<dbReference type="PANTHER" id="PTHR38592:SF3">
    <property type="entry name" value="BLL4819 PROTEIN"/>
    <property type="match status" value="1"/>
</dbReference>
<reference evidence="2 3" key="1">
    <citation type="submission" date="2017-08" db="EMBL/GenBank/DDBJ databases">
        <title>Infants hospitalized years apart are colonized by the same room-sourced microbial strains.</title>
        <authorList>
            <person name="Brooks B."/>
            <person name="Olm M.R."/>
            <person name="Firek B.A."/>
            <person name="Baker R."/>
            <person name="Thomas B.C."/>
            <person name="Morowitz M.J."/>
            <person name="Banfield J.F."/>
        </authorList>
    </citation>
    <scope>NUCLEOTIDE SEQUENCE [LARGE SCALE GENOMIC DNA]</scope>
    <source>
        <strain evidence="2">S2_005_002_R2_34</strain>
    </source>
</reference>
<evidence type="ECO:0000313" key="2">
    <source>
        <dbReference type="EMBL" id="PZQ49252.1"/>
    </source>
</evidence>
<evidence type="ECO:0000256" key="1">
    <source>
        <dbReference type="SAM" id="Phobius"/>
    </source>
</evidence>
<feature type="transmembrane region" description="Helical" evidence="1">
    <location>
        <begin position="238"/>
        <end position="257"/>
    </location>
</feature>
<evidence type="ECO:0008006" key="4">
    <source>
        <dbReference type="Google" id="ProtNLM"/>
    </source>
</evidence>
<feature type="transmembrane region" description="Helical" evidence="1">
    <location>
        <begin position="198"/>
        <end position="217"/>
    </location>
</feature>
<feature type="transmembrane region" description="Helical" evidence="1">
    <location>
        <begin position="159"/>
        <end position="178"/>
    </location>
</feature>
<feature type="transmembrane region" description="Helical" evidence="1">
    <location>
        <begin position="277"/>
        <end position="298"/>
    </location>
</feature>
<proteinExistence type="predicted"/>
<dbReference type="InterPro" id="IPR014550">
    <property type="entry name" value="UCP028704_OpgC"/>
</dbReference>
<name>A0A2W5N726_RHOSU</name>
<feature type="transmembrane region" description="Helical" evidence="1">
    <location>
        <begin position="319"/>
        <end position="346"/>
    </location>
</feature>
<dbReference type="PIRSF" id="PIRSF028704">
    <property type="entry name" value="UPC028704"/>
    <property type="match status" value="1"/>
</dbReference>
<feature type="transmembrane region" description="Helical" evidence="1">
    <location>
        <begin position="45"/>
        <end position="62"/>
    </location>
</feature>
<comment type="caution">
    <text evidence="2">The sequence shown here is derived from an EMBL/GenBank/DDBJ whole genome shotgun (WGS) entry which is preliminary data.</text>
</comment>
<feature type="transmembrane region" description="Helical" evidence="1">
    <location>
        <begin position="12"/>
        <end position="33"/>
    </location>
</feature>
<gene>
    <name evidence="2" type="ORF">DI556_11920</name>
</gene>
<accession>A0A2W5N726</accession>
<evidence type="ECO:0000313" key="3">
    <source>
        <dbReference type="Proteomes" id="UP000249185"/>
    </source>
</evidence>
<protein>
    <recommendedName>
        <fullName evidence="4">OpgC domain-containing protein</fullName>
    </recommendedName>
</protein>
<keyword evidence="1" id="KW-1133">Transmembrane helix</keyword>
<dbReference type="PANTHER" id="PTHR38592">
    <property type="entry name" value="BLL4819 PROTEIN"/>
    <property type="match status" value="1"/>
</dbReference>
<keyword evidence="1" id="KW-0472">Membrane</keyword>
<dbReference type="Pfam" id="PF10129">
    <property type="entry name" value="OpgC_C"/>
    <property type="match status" value="1"/>
</dbReference>